<evidence type="ECO:0000256" key="1">
    <source>
        <dbReference type="ARBA" id="ARBA00022617"/>
    </source>
</evidence>
<evidence type="ECO:0000259" key="7">
    <source>
        <dbReference type="PROSITE" id="PS51007"/>
    </source>
</evidence>
<dbReference type="InterPro" id="IPR009056">
    <property type="entry name" value="Cyt_c-like_dom"/>
</dbReference>
<dbReference type="Proteomes" id="UP000475249">
    <property type="component" value="Unassembled WGS sequence"/>
</dbReference>
<evidence type="ECO:0000256" key="5">
    <source>
        <dbReference type="SAM" id="MobiDB-lite"/>
    </source>
</evidence>
<dbReference type="GO" id="GO:0046872">
    <property type="term" value="F:metal ion binding"/>
    <property type="evidence" value="ECO:0007669"/>
    <property type="project" value="UniProtKB-KW"/>
</dbReference>
<dbReference type="GO" id="GO:0020037">
    <property type="term" value="F:heme binding"/>
    <property type="evidence" value="ECO:0007669"/>
    <property type="project" value="InterPro"/>
</dbReference>
<keyword evidence="6" id="KW-0732">Signal</keyword>
<organism evidence="8 9">
    <name type="scientific">Poritiphilus flavus</name>
    <dbReference type="NCBI Taxonomy" id="2697053"/>
    <lineage>
        <taxon>Bacteria</taxon>
        <taxon>Pseudomonadati</taxon>
        <taxon>Bacteroidota</taxon>
        <taxon>Flavobacteriia</taxon>
        <taxon>Flavobacteriales</taxon>
        <taxon>Flavobacteriaceae</taxon>
        <taxon>Poritiphilus</taxon>
    </lineage>
</organism>
<keyword evidence="2 4" id="KW-0479">Metal-binding</keyword>
<evidence type="ECO:0000256" key="3">
    <source>
        <dbReference type="ARBA" id="ARBA00023004"/>
    </source>
</evidence>
<evidence type="ECO:0000313" key="9">
    <source>
        <dbReference type="Proteomes" id="UP000475249"/>
    </source>
</evidence>
<keyword evidence="1 4" id="KW-0349">Heme</keyword>
<feature type="domain" description="Cytochrome c" evidence="7">
    <location>
        <begin position="303"/>
        <end position="482"/>
    </location>
</feature>
<dbReference type="PANTHER" id="PTHR30600:SF9">
    <property type="entry name" value="BLR7738 PROTEIN"/>
    <property type="match status" value="1"/>
</dbReference>
<dbReference type="InterPro" id="IPR051395">
    <property type="entry name" value="Cytochrome_c_Peroxidase/MauG"/>
</dbReference>
<name>A0A6L9EEQ9_9FLAO</name>
<dbReference type="PROSITE" id="PS51007">
    <property type="entry name" value="CYTC"/>
    <property type="match status" value="2"/>
</dbReference>
<dbReference type="InterPro" id="IPR036909">
    <property type="entry name" value="Cyt_c-like_dom_sf"/>
</dbReference>
<accession>A0A6L9EEQ9</accession>
<comment type="caution">
    <text evidence="8">The sequence shown here is derived from an EMBL/GenBank/DDBJ whole genome shotgun (WGS) entry which is preliminary data.</text>
</comment>
<proteinExistence type="predicted"/>
<evidence type="ECO:0000256" key="2">
    <source>
        <dbReference type="ARBA" id="ARBA00022723"/>
    </source>
</evidence>
<dbReference type="SUPFAM" id="SSF46626">
    <property type="entry name" value="Cytochrome c"/>
    <property type="match status" value="1"/>
</dbReference>
<feature type="signal peptide" evidence="6">
    <location>
        <begin position="1"/>
        <end position="19"/>
    </location>
</feature>
<dbReference type="AlphaFoldDB" id="A0A6L9EEQ9"/>
<keyword evidence="9" id="KW-1185">Reference proteome</keyword>
<feature type="region of interest" description="Disordered" evidence="5">
    <location>
        <begin position="25"/>
        <end position="44"/>
    </location>
</feature>
<dbReference type="GO" id="GO:0004130">
    <property type="term" value="F:cytochrome-c peroxidase activity"/>
    <property type="evidence" value="ECO:0007669"/>
    <property type="project" value="TreeGrafter"/>
</dbReference>
<dbReference type="EMBL" id="WXYO01000006">
    <property type="protein sequence ID" value="NAS13250.1"/>
    <property type="molecule type" value="Genomic_DNA"/>
</dbReference>
<evidence type="ECO:0000313" key="8">
    <source>
        <dbReference type="EMBL" id="NAS13250.1"/>
    </source>
</evidence>
<keyword evidence="3 4" id="KW-0408">Iron</keyword>
<sequence>MTRALPWLLLALMICLSCSKDSGGGMTDVPDPDPDSPNPETPEVQSKFIPASTQRLGDAQKGFEYLTTGDYINSGIPYDAYILGFGENTDNYLGRTGDNAVVSYEFTAVTAPNGVRVVGPNCMQCHAGLLNDEFVMGLGNHSADFTVDRSANSPLLDAAISSLYGGQGSPEWAAYDQFRKGIEVIGPRTVTETRGSNPADKILQTLVAHRDKQTLEWIDDPQVTLTDEVIPTDVPAWWLLKKKNAMFYHGITRMDYCKSLMAASLLTLADGAKAIEVDSNMPDVLAYIYSLEAPEYPFGIDTELASQGKGLFDNNCASCHGTYGSNASYPNLLVSLSTVGTDRALSDHYSTSSEINDYFMDFFNNGWFGTDDNPLLVLAEGGYVAQPLDGIWATAPYFHNGSVPTLEDVLNSSSRPRYWSRNFSSTEYDQLKVGWSVTEETSKVNRNTYDTTLKGYGNQGHTFGDSLSESERQALLEYLKTL</sequence>
<evidence type="ECO:0000256" key="6">
    <source>
        <dbReference type="SAM" id="SignalP"/>
    </source>
</evidence>
<reference evidence="8 9" key="1">
    <citation type="submission" date="2020-01" db="EMBL/GenBank/DDBJ databases">
        <title>Bacteria diversity of Porities sp.</title>
        <authorList>
            <person name="Wang G."/>
        </authorList>
    </citation>
    <scope>NUCLEOTIDE SEQUENCE [LARGE SCALE GENOMIC DNA]</scope>
    <source>
        <strain evidence="8 9">R33</strain>
    </source>
</reference>
<gene>
    <name evidence="8" type="ORF">GTQ38_14630</name>
</gene>
<feature type="domain" description="Cytochrome c" evidence="7">
    <location>
        <begin position="109"/>
        <end position="292"/>
    </location>
</feature>
<dbReference type="Gene3D" id="1.10.760.10">
    <property type="entry name" value="Cytochrome c-like domain"/>
    <property type="match status" value="1"/>
</dbReference>
<protein>
    <submittedName>
        <fullName evidence="8">C-type cytochrome</fullName>
    </submittedName>
</protein>
<dbReference type="RefSeq" id="WP_161436288.1">
    <property type="nucleotide sequence ID" value="NZ_WXYO01000006.1"/>
</dbReference>
<dbReference type="Pfam" id="PF21419">
    <property type="entry name" value="RoxA-like_Cyt-c"/>
    <property type="match status" value="1"/>
</dbReference>
<dbReference type="GO" id="GO:0009055">
    <property type="term" value="F:electron transfer activity"/>
    <property type="evidence" value="ECO:0007669"/>
    <property type="project" value="InterPro"/>
</dbReference>
<dbReference type="PANTHER" id="PTHR30600">
    <property type="entry name" value="CYTOCHROME C PEROXIDASE-RELATED"/>
    <property type="match status" value="1"/>
</dbReference>
<evidence type="ECO:0000256" key="4">
    <source>
        <dbReference type="PROSITE-ProRule" id="PRU00433"/>
    </source>
</evidence>
<feature type="chain" id="PRO_5026677414" evidence="6">
    <location>
        <begin position="20"/>
        <end position="482"/>
    </location>
</feature>
<dbReference type="Pfam" id="PF00034">
    <property type="entry name" value="Cytochrom_C"/>
    <property type="match status" value="1"/>
</dbReference>